<dbReference type="Pfam" id="PF09265">
    <property type="entry name" value="Cytokin-bind"/>
    <property type="match status" value="1"/>
</dbReference>
<evidence type="ECO:0000256" key="8">
    <source>
        <dbReference type="SAM" id="Phobius"/>
    </source>
</evidence>
<dbReference type="InterPro" id="IPR036318">
    <property type="entry name" value="FAD-bd_PCMH-like_sf"/>
</dbReference>
<dbReference type="InterPro" id="IPR016166">
    <property type="entry name" value="FAD-bd_PCMH"/>
</dbReference>
<dbReference type="InterPro" id="IPR050432">
    <property type="entry name" value="FAD-linked_Oxidoreductases_BP"/>
</dbReference>
<dbReference type="Proteomes" id="UP001151287">
    <property type="component" value="Unassembled WGS sequence"/>
</dbReference>
<evidence type="ECO:0000259" key="9">
    <source>
        <dbReference type="PROSITE" id="PS51387"/>
    </source>
</evidence>
<keyword evidence="8" id="KW-1133">Transmembrane helix</keyword>
<reference evidence="10" key="1">
    <citation type="journal article" date="2022" name="Cell">
        <title>Repeat-based holocentromeres influence genome architecture and karyotype evolution.</title>
        <authorList>
            <person name="Hofstatter P.G."/>
            <person name="Thangavel G."/>
            <person name="Lux T."/>
            <person name="Neumann P."/>
            <person name="Vondrak T."/>
            <person name="Novak P."/>
            <person name="Zhang M."/>
            <person name="Costa L."/>
            <person name="Castellani M."/>
            <person name="Scott A."/>
            <person name="Toegelov H."/>
            <person name="Fuchs J."/>
            <person name="Mata-Sucre Y."/>
            <person name="Dias Y."/>
            <person name="Vanzela A.L.L."/>
            <person name="Huettel B."/>
            <person name="Almeida C.C.S."/>
            <person name="Simkova H."/>
            <person name="Souza G."/>
            <person name="Pedrosa-Harand A."/>
            <person name="Macas J."/>
            <person name="Mayer K.F.X."/>
            <person name="Houben A."/>
            <person name="Marques A."/>
        </authorList>
    </citation>
    <scope>NUCLEOTIDE SEQUENCE</scope>
    <source>
        <strain evidence="10">RhyBre1mFocal</strain>
    </source>
</reference>
<dbReference type="GO" id="GO:0009690">
    <property type="term" value="P:cytokinin metabolic process"/>
    <property type="evidence" value="ECO:0007669"/>
    <property type="project" value="InterPro"/>
</dbReference>
<evidence type="ECO:0000256" key="3">
    <source>
        <dbReference type="ARBA" id="ARBA00011245"/>
    </source>
</evidence>
<evidence type="ECO:0000256" key="1">
    <source>
        <dbReference type="ARBA" id="ARBA00001974"/>
    </source>
</evidence>
<proteinExistence type="inferred from homology"/>
<dbReference type="GO" id="GO:0019139">
    <property type="term" value="F:cytokinin dehydrogenase activity"/>
    <property type="evidence" value="ECO:0007669"/>
    <property type="project" value="UniProtKB-EC"/>
</dbReference>
<accession>A0A9Q0CC33</accession>
<dbReference type="EC" id="1.5.99.12" evidence="4"/>
<evidence type="ECO:0000313" key="11">
    <source>
        <dbReference type="Proteomes" id="UP001151287"/>
    </source>
</evidence>
<keyword evidence="7" id="KW-0560">Oxidoreductase</keyword>
<comment type="cofactor">
    <cofactor evidence="1">
        <name>FAD</name>
        <dbReference type="ChEBI" id="CHEBI:57692"/>
    </cofactor>
</comment>
<gene>
    <name evidence="10" type="ORF">LUZ63_015312</name>
</gene>
<keyword evidence="5" id="KW-0285">Flavoprotein</keyword>
<sequence>MAIPKQSFIFLHFIMLTTLTSFVFPLLLPESLPSELQALDIFTELATDPISMSSVATDFGNLSTSFPAAVFYPSSPKDIAKLIHFSYTSTKPFTVSPRGVGHSINGQTFAPDGIIVNMLSLGHGHYDGCTIVTEGPFSYADASGEQHWIDVLNATLKHGLMPRIFTDYLYATVGGTLSNAGIGGQAFRQGPQISNVYELDVITGTGEIVTCSRDREPDLFYGALGGLGQFGVITRARIALEPAKKMARWVRLIYTDVKLFTSDQEKLISIEKTSSGFDYVEGQVILSEAQVPGIKSSFFSDNDIEKITRLAVQNQGPIYLLEGTTYYDDSTVVTIVDANVKLLLEQLNYESGFAFSRDVPLVDFLDRVHYEETVLRSLGLWLVPHPWLNLFVPQSKILDFDSRIFKGILKENKAAVLILIYPLNRRKWDDNMSVAIPTEEVFYVVSFLWSAVANDLDILQNENNQVLSICEDYKLRCKEYLPHYTNPADWQKHFGKKWSKFVARKQKFDPKALLSPGQQIFRQLQLS</sequence>
<evidence type="ECO:0000313" key="10">
    <source>
        <dbReference type="EMBL" id="KAJ1691157.1"/>
    </source>
</evidence>
<dbReference type="EMBL" id="JAMQYH010000004">
    <property type="protein sequence ID" value="KAJ1691157.1"/>
    <property type="molecule type" value="Genomic_DNA"/>
</dbReference>
<name>A0A9Q0CC33_9POAL</name>
<dbReference type="PANTHER" id="PTHR13878:SF127">
    <property type="entry name" value="CYTOKININ DEHYDROGENASE 3"/>
    <property type="match status" value="1"/>
</dbReference>
<dbReference type="InterPro" id="IPR016170">
    <property type="entry name" value="Cytok_DH_C_sf"/>
</dbReference>
<dbReference type="PROSITE" id="PS51387">
    <property type="entry name" value="FAD_PCMH"/>
    <property type="match status" value="1"/>
</dbReference>
<dbReference type="Pfam" id="PF01565">
    <property type="entry name" value="FAD_binding_4"/>
    <property type="match status" value="1"/>
</dbReference>
<evidence type="ECO:0000256" key="4">
    <source>
        <dbReference type="ARBA" id="ARBA00011928"/>
    </source>
</evidence>
<keyword evidence="6" id="KW-0274">FAD</keyword>
<dbReference type="OrthoDB" id="415825at2759"/>
<feature type="transmembrane region" description="Helical" evidence="8">
    <location>
        <begin position="7"/>
        <end position="28"/>
    </location>
</feature>
<keyword evidence="11" id="KW-1185">Reference proteome</keyword>
<comment type="similarity">
    <text evidence="2">Belongs to the oxygen-dependent FAD-linked oxidoreductase family.</text>
</comment>
<dbReference type="GO" id="GO:0071949">
    <property type="term" value="F:FAD binding"/>
    <property type="evidence" value="ECO:0007669"/>
    <property type="project" value="InterPro"/>
</dbReference>
<keyword evidence="8" id="KW-0812">Transmembrane</keyword>
<dbReference type="SUPFAM" id="SSF55103">
    <property type="entry name" value="FAD-linked oxidases, C-terminal domain"/>
    <property type="match status" value="1"/>
</dbReference>
<dbReference type="Gene3D" id="3.30.43.10">
    <property type="entry name" value="Uridine Diphospho-n-acetylenolpyruvylglucosamine Reductase, domain 2"/>
    <property type="match status" value="1"/>
</dbReference>
<evidence type="ECO:0000256" key="5">
    <source>
        <dbReference type="ARBA" id="ARBA00022630"/>
    </source>
</evidence>
<dbReference type="InterPro" id="IPR006094">
    <property type="entry name" value="Oxid_FAD_bind_N"/>
</dbReference>
<dbReference type="PANTHER" id="PTHR13878">
    <property type="entry name" value="GULONOLACTONE OXIDASE"/>
    <property type="match status" value="1"/>
</dbReference>
<evidence type="ECO:0000256" key="2">
    <source>
        <dbReference type="ARBA" id="ARBA00005466"/>
    </source>
</evidence>
<comment type="subunit">
    <text evidence="3">Monomer.</text>
</comment>
<comment type="caution">
    <text evidence="10">The sequence shown here is derived from an EMBL/GenBank/DDBJ whole genome shotgun (WGS) entry which is preliminary data.</text>
</comment>
<keyword evidence="8" id="KW-0472">Membrane</keyword>
<feature type="domain" description="FAD-binding PCMH-type" evidence="9">
    <location>
        <begin position="63"/>
        <end position="243"/>
    </location>
</feature>
<dbReference type="InterPro" id="IPR015345">
    <property type="entry name" value="Cytokinin_DH_FAD/cytokin-bd"/>
</dbReference>
<dbReference type="SUPFAM" id="SSF56176">
    <property type="entry name" value="FAD-binding/transporter-associated domain-like"/>
    <property type="match status" value="1"/>
</dbReference>
<protein>
    <recommendedName>
        <fullName evidence="4">cytokinin dehydrogenase</fullName>
        <ecNumber evidence="4">1.5.99.12</ecNumber>
    </recommendedName>
</protein>
<dbReference type="InterPro" id="IPR016164">
    <property type="entry name" value="FAD-linked_Oxase-like_C"/>
</dbReference>
<evidence type="ECO:0000256" key="7">
    <source>
        <dbReference type="ARBA" id="ARBA00023002"/>
    </source>
</evidence>
<dbReference type="InterPro" id="IPR016167">
    <property type="entry name" value="FAD-bd_PCMH_sub1"/>
</dbReference>
<dbReference type="AlphaFoldDB" id="A0A9Q0CC33"/>
<dbReference type="InterPro" id="IPR016169">
    <property type="entry name" value="FAD-bd_PCMH_sub2"/>
</dbReference>
<organism evidence="10 11">
    <name type="scientific">Rhynchospora breviuscula</name>
    <dbReference type="NCBI Taxonomy" id="2022672"/>
    <lineage>
        <taxon>Eukaryota</taxon>
        <taxon>Viridiplantae</taxon>
        <taxon>Streptophyta</taxon>
        <taxon>Embryophyta</taxon>
        <taxon>Tracheophyta</taxon>
        <taxon>Spermatophyta</taxon>
        <taxon>Magnoliopsida</taxon>
        <taxon>Liliopsida</taxon>
        <taxon>Poales</taxon>
        <taxon>Cyperaceae</taxon>
        <taxon>Cyperoideae</taxon>
        <taxon>Rhynchosporeae</taxon>
        <taxon>Rhynchospora</taxon>
    </lineage>
</organism>
<dbReference type="Gene3D" id="3.40.462.10">
    <property type="entry name" value="FAD-linked oxidases, C-terminal domain"/>
    <property type="match status" value="1"/>
</dbReference>
<dbReference type="Gene3D" id="3.30.465.10">
    <property type="match status" value="1"/>
</dbReference>
<evidence type="ECO:0000256" key="6">
    <source>
        <dbReference type="ARBA" id="ARBA00022827"/>
    </source>
</evidence>